<comment type="caution">
    <text evidence="2">The sequence shown here is derived from an EMBL/GenBank/DDBJ whole genome shotgun (WGS) entry which is preliminary data.</text>
</comment>
<evidence type="ECO:0000256" key="1">
    <source>
        <dbReference type="SAM" id="Phobius"/>
    </source>
</evidence>
<evidence type="ECO:0000313" key="3">
    <source>
        <dbReference type="Proteomes" id="UP001524478"/>
    </source>
</evidence>
<evidence type="ECO:0008006" key="4">
    <source>
        <dbReference type="Google" id="ProtNLM"/>
    </source>
</evidence>
<feature type="transmembrane region" description="Helical" evidence="1">
    <location>
        <begin position="20"/>
        <end position="37"/>
    </location>
</feature>
<reference evidence="2 3" key="1">
    <citation type="submission" date="2022-06" db="EMBL/GenBank/DDBJ databases">
        <title>Isolation of gut microbiota from human fecal samples.</title>
        <authorList>
            <person name="Pamer E.G."/>
            <person name="Barat B."/>
            <person name="Waligurski E."/>
            <person name="Medina S."/>
            <person name="Paddock L."/>
            <person name="Mostad J."/>
        </authorList>
    </citation>
    <scope>NUCLEOTIDE SEQUENCE [LARGE SCALE GENOMIC DNA]</scope>
    <source>
        <strain evidence="2 3">DFI.7.95</strain>
    </source>
</reference>
<keyword evidence="1" id="KW-1133">Transmembrane helix</keyword>
<dbReference type="Proteomes" id="UP001524478">
    <property type="component" value="Unassembled WGS sequence"/>
</dbReference>
<name>A0ABT1SGJ3_9FIRM</name>
<feature type="transmembrane region" description="Helical" evidence="1">
    <location>
        <begin position="49"/>
        <end position="70"/>
    </location>
</feature>
<feature type="transmembrane region" description="Helical" evidence="1">
    <location>
        <begin position="189"/>
        <end position="206"/>
    </location>
</feature>
<feature type="transmembrane region" description="Helical" evidence="1">
    <location>
        <begin position="258"/>
        <end position="277"/>
    </location>
</feature>
<keyword evidence="1" id="KW-0472">Membrane</keyword>
<keyword evidence="1" id="KW-0812">Transmembrane</keyword>
<accession>A0ABT1SGJ3</accession>
<feature type="transmembrane region" description="Helical" evidence="1">
    <location>
        <begin position="99"/>
        <end position="125"/>
    </location>
</feature>
<feature type="transmembrane region" description="Helical" evidence="1">
    <location>
        <begin position="145"/>
        <end position="168"/>
    </location>
</feature>
<dbReference type="EMBL" id="JANGAC010000025">
    <property type="protein sequence ID" value="MCQ4925609.1"/>
    <property type="molecule type" value="Genomic_DNA"/>
</dbReference>
<keyword evidence="3" id="KW-1185">Reference proteome</keyword>
<gene>
    <name evidence="2" type="ORF">NE686_21110</name>
</gene>
<sequence>MIELIKYDFKNTYKFIFKNLCNAIGLTILMGLYGKFMPDKILDSFLGKFITFLFPTVIAAILLFVLIYIVKDFRKIKYHEEEKPFNSTISGYKVLMSKLVVAIIWFFVYNLTYRFFDIICTAYLYKAYSVSEILEMLIKRFGTTWQSVVIFIFTNLLFVMVFLLVAYFAMSLARESTDGGLDMGWIKGYFLIYLIYIAGIYIIVFFDKSLNLSEFGLKAFAMDVVGLNFKIRFGSRYIDFFNVGVNKVISDGNINLNLYIYLIVLNILLFWGTGKILNDKMKLKNVGQ</sequence>
<dbReference type="RefSeq" id="WP_256313027.1">
    <property type="nucleotide sequence ID" value="NZ_JANGAC010000025.1"/>
</dbReference>
<proteinExistence type="predicted"/>
<evidence type="ECO:0000313" key="2">
    <source>
        <dbReference type="EMBL" id="MCQ4925609.1"/>
    </source>
</evidence>
<organism evidence="2 3">
    <name type="scientific">Tissierella carlieri</name>
    <dbReference type="NCBI Taxonomy" id="689904"/>
    <lineage>
        <taxon>Bacteria</taxon>
        <taxon>Bacillati</taxon>
        <taxon>Bacillota</taxon>
        <taxon>Tissierellia</taxon>
        <taxon>Tissierellales</taxon>
        <taxon>Tissierellaceae</taxon>
        <taxon>Tissierella</taxon>
    </lineage>
</organism>
<protein>
    <recommendedName>
        <fullName evidence="4">ABC-2 family transporter protein</fullName>
    </recommendedName>
</protein>